<dbReference type="Proteomes" id="UP000014065">
    <property type="component" value="Unassembled WGS sequence"/>
</dbReference>
<organism evidence="2 3">
    <name type="scientific">Candidatus Nitrosarchaeum limnium BG20</name>
    <dbReference type="NCBI Taxonomy" id="859192"/>
    <lineage>
        <taxon>Archaea</taxon>
        <taxon>Nitrososphaerota</taxon>
        <taxon>Nitrososphaeria</taxon>
        <taxon>Nitrosopumilales</taxon>
        <taxon>Nitrosopumilaceae</taxon>
        <taxon>Nitrosarchaeum</taxon>
    </lineage>
</organism>
<evidence type="ECO:0000313" key="3">
    <source>
        <dbReference type="Proteomes" id="UP000014065"/>
    </source>
</evidence>
<feature type="transmembrane region" description="Helical" evidence="1">
    <location>
        <begin position="12"/>
        <end position="33"/>
    </location>
</feature>
<evidence type="ECO:0000313" key="2">
    <source>
        <dbReference type="EMBL" id="EPA06278.1"/>
    </source>
</evidence>
<reference evidence="2 3" key="1">
    <citation type="journal article" date="2012" name="J. Bacteriol.">
        <title>Genome Sequence of "Candidatus Nitrosoarchaeum limnia" BG20, a Low-Salinity Ammonia-Oxidizing Archaeon from the San Francisco Bay Estuary.</title>
        <authorList>
            <person name="Mosier A.C."/>
            <person name="Allen E.E."/>
            <person name="Kim M."/>
            <person name="Ferriera S."/>
            <person name="Francis C.A."/>
        </authorList>
    </citation>
    <scope>NUCLEOTIDE SEQUENCE [LARGE SCALE GENOMIC DNA]</scope>
    <source>
        <strain evidence="2 3">BG20</strain>
    </source>
</reference>
<keyword evidence="1" id="KW-1133">Transmembrane helix</keyword>
<protein>
    <submittedName>
        <fullName evidence="2">Uncharacterized protein</fullName>
    </submittedName>
</protein>
<dbReference type="RefSeq" id="WP_010190490.1">
    <property type="nucleotide sequence ID" value="NZ_AHJG01000077.1"/>
</dbReference>
<sequence length="92" mass="10274">MNKTTSKMLTGFKYIYLIVFFVLLSGFFHPLITHTSIDSVVLGTMILFVGLAGAVLLYKAAVSEKRRELFLGGGFGLITISLFYIFQIIGRF</sequence>
<proteinExistence type="predicted"/>
<feature type="transmembrane region" description="Helical" evidence="1">
    <location>
        <begin position="69"/>
        <end position="89"/>
    </location>
</feature>
<accession>S2E6A6</accession>
<dbReference type="AlphaFoldDB" id="S2E6A6"/>
<keyword evidence="1" id="KW-0812">Transmembrane</keyword>
<gene>
    <name evidence="2" type="ORF">BG20_I1505</name>
</gene>
<evidence type="ECO:0000256" key="1">
    <source>
        <dbReference type="SAM" id="Phobius"/>
    </source>
</evidence>
<feature type="transmembrane region" description="Helical" evidence="1">
    <location>
        <begin position="39"/>
        <end position="57"/>
    </location>
</feature>
<keyword evidence="3" id="KW-1185">Reference proteome</keyword>
<dbReference type="PATRIC" id="fig|859192.6.peg.541"/>
<name>S2E6A6_9ARCH</name>
<keyword evidence="1" id="KW-0472">Membrane</keyword>
<dbReference type="EMBL" id="AHJG01000077">
    <property type="protein sequence ID" value="EPA06278.1"/>
    <property type="molecule type" value="Genomic_DNA"/>
</dbReference>
<comment type="caution">
    <text evidence="2">The sequence shown here is derived from an EMBL/GenBank/DDBJ whole genome shotgun (WGS) entry which is preliminary data.</text>
</comment>